<gene>
    <name evidence="4" type="ORF">J4203_04535</name>
</gene>
<dbReference type="SUPFAM" id="SSF52080">
    <property type="entry name" value="Ribosomal proteins L15p and L18e"/>
    <property type="match status" value="1"/>
</dbReference>
<evidence type="ECO:0000313" key="4">
    <source>
        <dbReference type="EMBL" id="MBS3063116.1"/>
    </source>
</evidence>
<evidence type="ECO:0000256" key="2">
    <source>
        <dbReference type="ARBA" id="ARBA00023274"/>
    </source>
</evidence>
<dbReference type="Gene3D" id="3.100.10.10">
    <property type="match status" value="1"/>
</dbReference>
<dbReference type="AlphaFoldDB" id="A0A8T4LJR0"/>
<evidence type="ECO:0000259" key="3">
    <source>
        <dbReference type="Pfam" id="PF00828"/>
    </source>
</evidence>
<dbReference type="GO" id="GO:0005840">
    <property type="term" value="C:ribosome"/>
    <property type="evidence" value="ECO:0007669"/>
    <property type="project" value="UniProtKB-KW"/>
</dbReference>
<evidence type="ECO:0000313" key="5">
    <source>
        <dbReference type="Proteomes" id="UP000678237"/>
    </source>
</evidence>
<dbReference type="Pfam" id="PF00828">
    <property type="entry name" value="Ribosomal_L27A"/>
    <property type="match status" value="1"/>
</dbReference>
<dbReference type="Proteomes" id="UP000678237">
    <property type="component" value="Unassembled WGS sequence"/>
</dbReference>
<proteinExistence type="predicted"/>
<organism evidence="4 5">
    <name type="scientific">Candidatus Iainarchaeum sp</name>
    <dbReference type="NCBI Taxonomy" id="3101447"/>
    <lineage>
        <taxon>Archaea</taxon>
        <taxon>Candidatus Iainarchaeota</taxon>
        <taxon>Candidatus Iainarchaeia</taxon>
        <taxon>Candidatus Iainarchaeales</taxon>
        <taxon>Candidatus Iainarchaeaceae</taxon>
        <taxon>Candidatus Iainarchaeum</taxon>
    </lineage>
</organism>
<comment type="caution">
    <text evidence="4">The sequence shown here is derived from an EMBL/GenBank/DDBJ whole genome shotgun (WGS) entry which is preliminary data.</text>
</comment>
<dbReference type="InterPro" id="IPR036227">
    <property type="entry name" value="Ribosomal_uL15/eL18_sf"/>
</dbReference>
<dbReference type="GO" id="GO:1990904">
    <property type="term" value="C:ribonucleoprotein complex"/>
    <property type="evidence" value="ECO:0007669"/>
    <property type="project" value="UniProtKB-KW"/>
</dbReference>
<dbReference type="InterPro" id="IPR021131">
    <property type="entry name" value="Ribosomal_uL15/eL18"/>
</dbReference>
<dbReference type="EMBL" id="JAGVWE010000004">
    <property type="protein sequence ID" value="MBS3063116.1"/>
    <property type="molecule type" value="Genomic_DNA"/>
</dbReference>
<sequence length="122" mass="13155">MKATGPTKDATRKLIVALEKMGKKSKQGLWFDLAETLAKPRRMAKQVNLWKLSKLGQKHKNAVLVVPGKVLSAGEVDGKLEVAAFAFSGNALEKIRAAKGRAMSLNELLEAKPKASECVIVG</sequence>
<feature type="domain" description="Large ribosomal subunit protein uL15/eL18" evidence="3">
    <location>
        <begin position="47"/>
        <end position="101"/>
    </location>
</feature>
<accession>A0A8T4LJR0</accession>
<name>A0A8T4LJR0_9ARCH</name>
<keyword evidence="2" id="KW-0687">Ribonucleoprotein</keyword>
<reference evidence="4" key="1">
    <citation type="submission" date="2021-03" db="EMBL/GenBank/DDBJ databases">
        <authorList>
            <person name="Jaffe A."/>
        </authorList>
    </citation>
    <scope>NUCLEOTIDE SEQUENCE</scope>
    <source>
        <strain evidence="4">RIFCSPLOWO2_01_FULL_58_19</strain>
    </source>
</reference>
<reference evidence="4" key="2">
    <citation type="submission" date="2021-05" db="EMBL/GenBank/DDBJ databases">
        <title>Protein family content uncovers lineage relationships and bacterial pathway maintenance mechanisms in DPANN archaea.</title>
        <authorList>
            <person name="Castelle C.J."/>
            <person name="Meheust R."/>
            <person name="Jaffe A.L."/>
            <person name="Seitz K."/>
            <person name="Gong X."/>
            <person name="Baker B.J."/>
            <person name="Banfield J.F."/>
        </authorList>
    </citation>
    <scope>NUCLEOTIDE SEQUENCE</scope>
    <source>
        <strain evidence="4">RIFCSPLOWO2_01_FULL_58_19</strain>
    </source>
</reference>
<protein>
    <submittedName>
        <fullName evidence="4">50S ribosomal protein L18e</fullName>
    </submittedName>
</protein>
<keyword evidence="1 4" id="KW-0689">Ribosomal protein</keyword>
<dbReference type="NCBIfam" id="NF003079">
    <property type="entry name" value="PRK04005.1"/>
    <property type="match status" value="1"/>
</dbReference>
<evidence type="ECO:0000256" key="1">
    <source>
        <dbReference type="ARBA" id="ARBA00022980"/>
    </source>
</evidence>